<evidence type="ECO:0000313" key="2">
    <source>
        <dbReference type="EMBL" id="AUW43631.1"/>
    </source>
</evidence>
<accession>A0A2K9Z6B4</accession>
<gene>
    <name evidence="2" type="ORF">CUJ84_Chr003292</name>
</gene>
<dbReference type="AlphaFoldDB" id="A0A2K9Z6B4"/>
<sequence length="124" mass="13193">MAARKRSSAARLSAVKAIWRGPGSSAHTSFMQAPPVNDFIDKRLILKGELSQESQKFKKAGAGGAPAFLLFASTGTQGRSPSRRVFAKAPLRSGAGGRDGASLGDRFVEIEPIAARRLIQITKK</sequence>
<feature type="region of interest" description="Disordered" evidence="1">
    <location>
        <begin position="75"/>
        <end position="100"/>
    </location>
</feature>
<evidence type="ECO:0000313" key="3">
    <source>
        <dbReference type="Proteomes" id="UP000238523"/>
    </source>
</evidence>
<protein>
    <submittedName>
        <fullName evidence="2">Uncharacterized protein</fullName>
    </submittedName>
</protein>
<dbReference type="Proteomes" id="UP000238523">
    <property type="component" value="Chromosome"/>
</dbReference>
<organism evidence="2 3">
    <name type="scientific">Rhizobium leguminosarum</name>
    <dbReference type="NCBI Taxonomy" id="384"/>
    <lineage>
        <taxon>Bacteria</taxon>
        <taxon>Pseudomonadati</taxon>
        <taxon>Pseudomonadota</taxon>
        <taxon>Alphaproteobacteria</taxon>
        <taxon>Hyphomicrobiales</taxon>
        <taxon>Rhizobiaceae</taxon>
        <taxon>Rhizobium/Agrobacterium group</taxon>
        <taxon>Rhizobium</taxon>
    </lineage>
</organism>
<proteinExistence type="predicted"/>
<reference evidence="2 3" key="1">
    <citation type="submission" date="2017-11" db="EMBL/GenBank/DDBJ databases">
        <title>Complete genome of Rhizobium leguminosarum Norway, an ineffective micro-symbiont.</title>
        <authorList>
            <person name="Hoffrichter A."/>
            <person name="Liang J."/>
            <person name="Brachmann A."/>
            <person name="Marin M."/>
        </authorList>
    </citation>
    <scope>NUCLEOTIDE SEQUENCE [LARGE SCALE GENOMIC DNA]</scope>
    <source>
        <strain evidence="2 3">Norway</strain>
    </source>
</reference>
<dbReference type="EMBL" id="CP025012">
    <property type="protein sequence ID" value="AUW43631.1"/>
    <property type="molecule type" value="Genomic_DNA"/>
</dbReference>
<name>A0A2K9Z6B4_RHILE</name>
<evidence type="ECO:0000256" key="1">
    <source>
        <dbReference type="SAM" id="MobiDB-lite"/>
    </source>
</evidence>